<comment type="caution">
    <text evidence="6">The sequence shown here is derived from an EMBL/GenBank/DDBJ whole genome shotgun (WGS) entry which is preliminary data.</text>
</comment>
<dbReference type="FunFam" id="3.40.50.300:FF:000640">
    <property type="entry name" value="MoxR family ATPase"/>
    <property type="match status" value="1"/>
</dbReference>
<evidence type="ECO:0000256" key="1">
    <source>
        <dbReference type="ARBA" id="ARBA00022741"/>
    </source>
</evidence>
<keyword evidence="7" id="KW-1185">Reference proteome</keyword>
<dbReference type="InterPro" id="IPR041628">
    <property type="entry name" value="ChlI/MoxR_AAA_lid"/>
</dbReference>
<accession>A0A972K478</accession>
<keyword evidence="1" id="KW-0547">Nucleotide-binding</keyword>
<sequence>MIETKAQVEQWMGTFTAVKEQIGKVIVGQQEVVEQILWCIFTGGHALLEGIPGLGKTMLVRTIADTLDLQFSRIQFTPDLMPADITGTNIIQFGTKGETSYQFQSGPIFGNLILADEINRATPKTQSALLEAMQEKTVTIGTTTHQLPRPFFVLATQNSLENEGTYPLPEAQLDRFLLKINVTFPTREELKEIIIRTTSAYETTVETAANGALLEEIQCGAKDILVADDVLDYALQLLMMTHPTESQAPDSVRKYVRYGSGPRGLQSIISVSKVRALSMGRLHVSMNDIQKVAVPALRHRIFLNFEGQAMGVSTDTLVQDIIASLERSR</sequence>
<dbReference type="CDD" id="cd00009">
    <property type="entry name" value="AAA"/>
    <property type="match status" value="1"/>
</dbReference>
<evidence type="ECO:0000313" key="6">
    <source>
        <dbReference type="EMBL" id="NOU96683.1"/>
    </source>
</evidence>
<evidence type="ECO:0000256" key="2">
    <source>
        <dbReference type="ARBA" id="ARBA00022840"/>
    </source>
</evidence>
<comment type="similarity">
    <text evidence="3">Belongs to the MoxR family.</text>
</comment>
<evidence type="ECO:0000259" key="5">
    <source>
        <dbReference type="Pfam" id="PF17863"/>
    </source>
</evidence>
<dbReference type="PIRSF" id="PIRSF002849">
    <property type="entry name" value="AAA_ATPase_chaperone_MoxR_prd"/>
    <property type="match status" value="1"/>
</dbReference>
<dbReference type="GO" id="GO:0005524">
    <property type="term" value="F:ATP binding"/>
    <property type="evidence" value="ECO:0007669"/>
    <property type="project" value="UniProtKB-KW"/>
</dbReference>
<reference evidence="6" key="1">
    <citation type="submission" date="2019-10" db="EMBL/GenBank/DDBJ databases">
        <title>Description of Paenibacillus glebae sp. nov.</title>
        <authorList>
            <person name="Carlier A."/>
            <person name="Qi S."/>
        </authorList>
    </citation>
    <scope>NUCLEOTIDE SEQUENCE</scope>
    <source>
        <strain evidence="6">LMG 31456</strain>
    </source>
</reference>
<feature type="domain" description="ChlI/MoxR AAA lid" evidence="5">
    <location>
        <begin position="253"/>
        <end position="321"/>
    </location>
</feature>
<organism evidence="6 7">
    <name type="scientific">Paenibacillus foliorum</name>
    <dbReference type="NCBI Taxonomy" id="2654974"/>
    <lineage>
        <taxon>Bacteria</taxon>
        <taxon>Bacillati</taxon>
        <taxon>Bacillota</taxon>
        <taxon>Bacilli</taxon>
        <taxon>Bacillales</taxon>
        <taxon>Paenibacillaceae</taxon>
        <taxon>Paenibacillus</taxon>
    </lineage>
</organism>
<evidence type="ECO:0000259" key="4">
    <source>
        <dbReference type="Pfam" id="PF07726"/>
    </source>
</evidence>
<dbReference type="Proteomes" id="UP000641588">
    <property type="component" value="Unassembled WGS sequence"/>
</dbReference>
<dbReference type="InterPro" id="IPR011703">
    <property type="entry name" value="ATPase_AAA-3"/>
</dbReference>
<evidence type="ECO:0000256" key="3">
    <source>
        <dbReference type="ARBA" id="ARBA00061607"/>
    </source>
</evidence>
<gene>
    <name evidence="6" type="ORF">GC093_26190</name>
</gene>
<dbReference type="Gene3D" id="3.40.50.300">
    <property type="entry name" value="P-loop containing nucleotide triphosphate hydrolases"/>
    <property type="match status" value="1"/>
</dbReference>
<proteinExistence type="inferred from homology"/>
<dbReference type="PANTHER" id="PTHR42759:SF1">
    <property type="entry name" value="MAGNESIUM-CHELATASE SUBUNIT CHLD"/>
    <property type="match status" value="1"/>
</dbReference>
<dbReference type="RefSeq" id="WP_171654918.1">
    <property type="nucleotide sequence ID" value="NZ_WHOD01000101.1"/>
</dbReference>
<evidence type="ECO:0000313" key="7">
    <source>
        <dbReference type="Proteomes" id="UP000641588"/>
    </source>
</evidence>
<dbReference type="EMBL" id="WHOD01000101">
    <property type="protein sequence ID" value="NOU96683.1"/>
    <property type="molecule type" value="Genomic_DNA"/>
</dbReference>
<feature type="domain" description="ATPase AAA-3" evidence="4">
    <location>
        <begin position="45"/>
        <end position="178"/>
    </location>
</feature>
<dbReference type="Gene3D" id="1.10.8.80">
    <property type="entry name" value="Magnesium chelatase subunit I, C-Terminal domain"/>
    <property type="match status" value="1"/>
</dbReference>
<dbReference type="PANTHER" id="PTHR42759">
    <property type="entry name" value="MOXR FAMILY PROTEIN"/>
    <property type="match status" value="1"/>
</dbReference>
<protein>
    <submittedName>
        <fullName evidence="6">AAA domain-containing protein</fullName>
    </submittedName>
</protein>
<dbReference type="InterPro" id="IPR050764">
    <property type="entry name" value="CbbQ/NirQ/NorQ/GpvN"/>
</dbReference>
<dbReference type="Pfam" id="PF17863">
    <property type="entry name" value="AAA_lid_2"/>
    <property type="match status" value="1"/>
</dbReference>
<name>A0A972K478_9BACL</name>
<dbReference type="Pfam" id="PF07726">
    <property type="entry name" value="AAA_3"/>
    <property type="match status" value="1"/>
</dbReference>
<dbReference type="GO" id="GO:0016887">
    <property type="term" value="F:ATP hydrolysis activity"/>
    <property type="evidence" value="ECO:0007669"/>
    <property type="project" value="InterPro"/>
</dbReference>
<dbReference type="SUPFAM" id="SSF52540">
    <property type="entry name" value="P-loop containing nucleoside triphosphate hydrolases"/>
    <property type="match status" value="1"/>
</dbReference>
<keyword evidence="2" id="KW-0067">ATP-binding</keyword>
<dbReference type="InterPro" id="IPR027417">
    <property type="entry name" value="P-loop_NTPase"/>
</dbReference>
<dbReference type="AlphaFoldDB" id="A0A972K478"/>